<evidence type="ECO:0000313" key="12">
    <source>
        <dbReference type="Proteomes" id="UP000325187"/>
    </source>
</evidence>
<dbReference type="GO" id="GO:0006355">
    <property type="term" value="P:regulation of DNA-templated transcription"/>
    <property type="evidence" value="ECO:0007669"/>
    <property type="project" value="InterPro"/>
</dbReference>
<keyword evidence="5" id="KW-0238">DNA-binding</keyword>
<evidence type="ECO:0000256" key="4">
    <source>
        <dbReference type="ARBA" id="ARBA00023015"/>
    </source>
</evidence>
<gene>
    <name evidence="9" type="ORF">JCM17844_20940</name>
    <name evidence="10" type="ORF">JCM17845_09760</name>
</gene>
<keyword evidence="3" id="KW-0902">Two-component regulatory system</keyword>
<dbReference type="PANTHER" id="PTHR32071:SF120">
    <property type="entry name" value="TRANSCRIPTIONAL REGULATOR-RELATED"/>
    <property type="match status" value="1"/>
</dbReference>
<dbReference type="Gene3D" id="3.40.50.300">
    <property type="entry name" value="P-loop containing nucleotide triphosphate hydrolases"/>
    <property type="match status" value="1"/>
</dbReference>
<accession>A0A5A7MWC8</accession>
<dbReference type="GO" id="GO:0000160">
    <property type="term" value="P:phosphorelay signal transduction system"/>
    <property type="evidence" value="ECO:0007669"/>
    <property type="project" value="UniProtKB-KW"/>
</dbReference>
<dbReference type="SMART" id="SM00382">
    <property type="entry name" value="AAA"/>
    <property type="match status" value="1"/>
</dbReference>
<sequence length="479" mass="53551">MHEVRKEAACDRGDRSKRLLIIDPAREDASGAAHQVHRLMPLSDIAYTIPDKPISKLHHTYFCAVISLTAHVHISDRLYQQLLRLARAMRVIALIDKSSQGRNRVCRLLRDGVLYDFHTLPIDHERLCFTIGHLRGIFEHESRPKGIRRTTAMPCQNQLLGKCPAMDNIRKQISQYAKTDLPVLIAGESGTGKELVARDIHQHSSRADQAFLAINCATIPPQLAASELFGHEKGAFTNAISARPGRFEQASGGTLFLDEIADLSLDIQSQLLRVLEDGRIYRLGAHQPRQTNVRIIVASNINLEEAVRKKHFRLDLFHRLNVLPLMMPPLREREGDAILLAKYFIAMAVQNHGLKPASLTEEAERAILAYSWPGNVRQLQNCIQRAMALNSSGKIDRQHLGLSRTTASDPSMQTLAGARAEAESALLSKAIRTFDGNISRAATELGVSRVGLYRLLKRHDLDHKQLVNGGKDHDRDTQV</sequence>
<dbReference type="Pfam" id="PF00158">
    <property type="entry name" value="Sigma54_activat"/>
    <property type="match status" value="1"/>
</dbReference>
<dbReference type="InterPro" id="IPR002078">
    <property type="entry name" value="Sigma_54_int"/>
</dbReference>
<accession>A0A5A7MRA1</accession>
<dbReference type="Pfam" id="PF25601">
    <property type="entry name" value="AAA_lid_14"/>
    <property type="match status" value="1"/>
</dbReference>
<dbReference type="Gene3D" id="1.10.8.60">
    <property type="match status" value="1"/>
</dbReference>
<keyword evidence="1" id="KW-0547">Nucleotide-binding</keyword>
<keyword evidence="12" id="KW-1185">Reference proteome</keyword>
<comment type="caution">
    <text evidence="10">The sequence shown here is derived from an EMBL/GenBank/DDBJ whole genome shotgun (WGS) entry which is preliminary data.</text>
</comment>
<dbReference type="Proteomes" id="UP000322084">
    <property type="component" value="Unassembled WGS sequence"/>
</dbReference>
<dbReference type="PRINTS" id="PR01590">
    <property type="entry name" value="HTHFIS"/>
</dbReference>
<dbReference type="InterPro" id="IPR003593">
    <property type="entry name" value="AAA+_ATPase"/>
</dbReference>
<dbReference type="SUPFAM" id="SSF46689">
    <property type="entry name" value="Homeodomain-like"/>
    <property type="match status" value="1"/>
</dbReference>
<dbReference type="InterPro" id="IPR025662">
    <property type="entry name" value="Sigma_54_int_dom_ATP-bd_1"/>
</dbReference>
<dbReference type="PROSITE" id="PS00675">
    <property type="entry name" value="SIGMA54_INTERACT_1"/>
    <property type="match status" value="1"/>
</dbReference>
<keyword evidence="7" id="KW-0804">Transcription</keyword>
<evidence type="ECO:0000256" key="5">
    <source>
        <dbReference type="ARBA" id="ARBA00023125"/>
    </source>
</evidence>
<reference evidence="11 12" key="1">
    <citation type="submission" date="2019-09" db="EMBL/GenBank/DDBJ databases">
        <title>NBRP : Genome information of microbial organism related human and environment.</title>
        <authorList>
            <person name="Hattori M."/>
            <person name="Oshima K."/>
            <person name="Inaba H."/>
            <person name="Suda W."/>
            <person name="Sakamoto M."/>
            <person name="Iino T."/>
            <person name="Kitahara M."/>
            <person name="Oshida Y."/>
            <person name="Iida T."/>
            <person name="Kudo T."/>
            <person name="Itoh T."/>
            <person name="Ohkuma M."/>
        </authorList>
    </citation>
    <scope>NUCLEOTIDE SEQUENCE [LARGE SCALE GENOMIC DNA]</scope>
    <source>
        <strain evidence="9 11">Hi-2</strain>
        <strain evidence="10 12">Mie-1</strain>
    </source>
</reference>
<keyword evidence="4" id="KW-0805">Transcription regulation</keyword>
<dbReference type="Gene3D" id="1.10.10.60">
    <property type="entry name" value="Homeodomain-like"/>
    <property type="match status" value="1"/>
</dbReference>
<dbReference type="SUPFAM" id="SSF52540">
    <property type="entry name" value="P-loop containing nucleoside triphosphate hydrolases"/>
    <property type="match status" value="1"/>
</dbReference>
<dbReference type="InterPro" id="IPR025944">
    <property type="entry name" value="Sigma_54_int_dom_CS"/>
</dbReference>
<dbReference type="PROSITE" id="PS00688">
    <property type="entry name" value="SIGMA54_INTERACT_3"/>
    <property type="match status" value="1"/>
</dbReference>
<evidence type="ECO:0000313" key="11">
    <source>
        <dbReference type="Proteomes" id="UP000322084"/>
    </source>
</evidence>
<dbReference type="PANTHER" id="PTHR32071">
    <property type="entry name" value="TRANSCRIPTIONAL REGULATORY PROTEIN"/>
    <property type="match status" value="1"/>
</dbReference>
<dbReference type="RefSeq" id="WP_150000753.1">
    <property type="nucleotide sequence ID" value="NZ_BKCL01000006.1"/>
</dbReference>
<dbReference type="AlphaFoldDB" id="A0A5A7MWC8"/>
<evidence type="ECO:0000256" key="2">
    <source>
        <dbReference type="ARBA" id="ARBA00022840"/>
    </source>
</evidence>
<evidence type="ECO:0000259" key="8">
    <source>
        <dbReference type="PROSITE" id="PS50045"/>
    </source>
</evidence>
<keyword evidence="2" id="KW-0067">ATP-binding</keyword>
<feature type="domain" description="Sigma-54 factor interaction" evidence="8">
    <location>
        <begin position="159"/>
        <end position="388"/>
    </location>
</feature>
<proteinExistence type="predicted"/>
<dbReference type="GO" id="GO:0005524">
    <property type="term" value="F:ATP binding"/>
    <property type="evidence" value="ECO:0007669"/>
    <property type="project" value="UniProtKB-KW"/>
</dbReference>
<dbReference type="GO" id="GO:0043565">
    <property type="term" value="F:sequence-specific DNA binding"/>
    <property type="evidence" value="ECO:0007669"/>
    <property type="project" value="InterPro"/>
</dbReference>
<dbReference type="Proteomes" id="UP000325187">
    <property type="component" value="Unassembled WGS sequence"/>
</dbReference>
<dbReference type="PROSITE" id="PS50045">
    <property type="entry name" value="SIGMA54_INTERACT_4"/>
    <property type="match status" value="1"/>
</dbReference>
<name>A0A5A7MWC8_9PROT</name>
<dbReference type="PROSITE" id="PS00676">
    <property type="entry name" value="SIGMA54_INTERACT_2"/>
    <property type="match status" value="1"/>
</dbReference>
<evidence type="ECO:0000256" key="3">
    <source>
        <dbReference type="ARBA" id="ARBA00023012"/>
    </source>
</evidence>
<dbReference type="CDD" id="cd00009">
    <property type="entry name" value="AAA"/>
    <property type="match status" value="1"/>
</dbReference>
<dbReference type="EMBL" id="BKCL01000006">
    <property type="protein sequence ID" value="GEQ98457.1"/>
    <property type="molecule type" value="Genomic_DNA"/>
</dbReference>
<evidence type="ECO:0000256" key="6">
    <source>
        <dbReference type="ARBA" id="ARBA00023159"/>
    </source>
</evidence>
<dbReference type="InterPro" id="IPR058031">
    <property type="entry name" value="AAA_lid_NorR"/>
</dbReference>
<dbReference type="InterPro" id="IPR009057">
    <property type="entry name" value="Homeodomain-like_sf"/>
</dbReference>
<dbReference type="InterPro" id="IPR002197">
    <property type="entry name" value="HTH_Fis"/>
</dbReference>
<evidence type="ECO:0000313" key="9">
    <source>
        <dbReference type="EMBL" id="GEQ98457.1"/>
    </source>
</evidence>
<dbReference type="Pfam" id="PF02954">
    <property type="entry name" value="HTH_8"/>
    <property type="match status" value="1"/>
</dbReference>
<keyword evidence="6" id="KW-0010">Activator</keyword>
<organism evidence="10 12">
    <name type="scientific">Iodidimonas gelatinilytica</name>
    <dbReference type="NCBI Taxonomy" id="1236966"/>
    <lineage>
        <taxon>Bacteria</taxon>
        <taxon>Pseudomonadati</taxon>
        <taxon>Pseudomonadota</taxon>
        <taxon>Alphaproteobacteria</taxon>
        <taxon>Iodidimonadales</taxon>
        <taxon>Iodidimonadaceae</taxon>
        <taxon>Iodidimonas</taxon>
    </lineage>
</organism>
<protein>
    <recommendedName>
        <fullName evidence="8">Sigma-54 factor interaction domain-containing protein</fullName>
    </recommendedName>
</protein>
<dbReference type="InterPro" id="IPR027417">
    <property type="entry name" value="P-loop_NTPase"/>
</dbReference>
<evidence type="ECO:0000256" key="7">
    <source>
        <dbReference type="ARBA" id="ARBA00023163"/>
    </source>
</evidence>
<evidence type="ECO:0000313" key="10">
    <source>
        <dbReference type="EMBL" id="GER00353.1"/>
    </source>
</evidence>
<dbReference type="InterPro" id="IPR025943">
    <property type="entry name" value="Sigma_54_int_dom_ATP-bd_2"/>
</dbReference>
<dbReference type="EMBL" id="BKCM01000004">
    <property type="protein sequence ID" value="GER00353.1"/>
    <property type="molecule type" value="Genomic_DNA"/>
</dbReference>
<dbReference type="FunFam" id="3.40.50.300:FF:000006">
    <property type="entry name" value="DNA-binding transcriptional regulator NtrC"/>
    <property type="match status" value="1"/>
</dbReference>
<evidence type="ECO:0000256" key="1">
    <source>
        <dbReference type="ARBA" id="ARBA00022741"/>
    </source>
</evidence>